<feature type="non-terminal residue" evidence="11">
    <location>
        <position position="1"/>
    </location>
</feature>
<accession>W1YU14</accession>
<keyword evidence="4" id="KW-0349">Heme</keyword>
<evidence type="ECO:0000256" key="4">
    <source>
        <dbReference type="ARBA" id="ARBA00022617"/>
    </source>
</evidence>
<evidence type="ECO:0000256" key="2">
    <source>
        <dbReference type="ARBA" id="ARBA00022448"/>
    </source>
</evidence>
<dbReference type="GO" id="GO:0009055">
    <property type="term" value="F:electron transfer activity"/>
    <property type="evidence" value="ECO:0007669"/>
    <property type="project" value="InterPro"/>
</dbReference>
<dbReference type="AlphaFoldDB" id="W1YU14"/>
<evidence type="ECO:0000256" key="3">
    <source>
        <dbReference type="ARBA" id="ARBA00022475"/>
    </source>
</evidence>
<evidence type="ECO:0000256" key="6">
    <source>
        <dbReference type="ARBA" id="ARBA00022723"/>
    </source>
</evidence>
<protein>
    <submittedName>
        <fullName evidence="11">Cytochrome bd ubiquinol oxidase subunit I</fullName>
    </submittedName>
</protein>
<dbReference type="Pfam" id="PF01654">
    <property type="entry name" value="Cyt_bd_oxida_I"/>
    <property type="match status" value="1"/>
</dbReference>
<evidence type="ECO:0000256" key="10">
    <source>
        <dbReference type="ARBA" id="ARBA00023136"/>
    </source>
</evidence>
<keyword evidence="3" id="KW-1003">Cell membrane</keyword>
<organism evidence="11">
    <name type="scientific">human gut metagenome</name>
    <dbReference type="NCBI Taxonomy" id="408170"/>
    <lineage>
        <taxon>unclassified sequences</taxon>
        <taxon>metagenomes</taxon>
        <taxon>organismal metagenomes</taxon>
    </lineage>
</organism>
<keyword evidence="9" id="KW-0408">Iron</keyword>
<dbReference type="InterPro" id="IPR002585">
    <property type="entry name" value="Cyt-d_ubiquinol_oxidase_su_1"/>
</dbReference>
<comment type="subcellular location">
    <subcellularLocation>
        <location evidence="1">Cell membrane</location>
        <topology evidence="1">Multi-pass membrane protein</topology>
    </subcellularLocation>
</comment>
<keyword evidence="8" id="KW-1133">Transmembrane helix</keyword>
<evidence type="ECO:0000256" key="8">
    <source>
        <dbReference type="ARBA" id="ARBA00022989"/>
    </source>
</evidence>
<proteinExistence type="predicted"/>
<comment type="caution">
    <text evidence="11">The sequence shown here is derived from an EMBL/GenBank/DDBJ whole genome shotgun (WGS) entry which is preliminary data.</text>
</comment>
<dbReference type="GO" id="GO:0019646">
    <property type="term" value="P:aerobic electron transport chain"/>
    <property type="evidence" value="ECO:0007669"/>
    <property type="project" value="InterPro"/>
</dbReference>
<evidence type="ECO:0000313" key="11">
    <source>
        <dbReference type="EMBL" id="ETJ44684.1"/>
    </source>
</evidence>
<dbReference type="GO" id="GO:0070069">
    <property type="term" value="C:cytochrome complex"/>
    <property type="evidence" value="ECO:0007669"/>
    <property type="project" value="InterPro"/>
</dbReference>
<keyword evidence="2" id="KW-0813">Transport</keyword>
<reference evidence="11" key="1">
    <citation type="submission" date="2013-12" db="EMBL/GenBank/DDBJ databases">
        <title>A Varibaculum cambriense genome reconstructed from a premature infant gut community with otherwise low bacterial novelty that shifts toward anaerobic metabolism during the third week of life.</title>
        <authorList>
            <person name="Brown C.T."/>
            <person name="Sharon I."/>
            <person name="Thomas B.C."/>
            <person name="Castelle C.J."/>
            <person name="Morowitz M.J."/>
            <person name="Banfield J.F."/>
        </authorList>
    </citation>
    <scope>NUCLEOTIDE SEQUENCE</scope>
</reference>
<dbReference type="GO" id="GO:0046872">
    <property type="term" value="F:metal ion binding"/>
    <property type="evidence" value="ECO:0007669"/>
    <property type="project" value="UniProtKB-KW"/>
</dbReference>
<keyword evidence="10" id="KW-0472">Membrane</keyword>
<evidence type="ECO:0000256" key="1">
    <source>
        <dbReference type="ARBA" id="ARBA00004651"/>
    </source>
</evidence>
<feature type="non-terminal residue" evidence="11">
    <location>
        <position position="73"/>
    </location>
</feature>
<keyword evidence="6" id="KW-0479">Metal-binding</keyword>
<dbReference type="EMBL" id="AZMM01001319">
    <property type="protein sequence ID" value="ETJ44684.1"/>
    <property type="molecule type" value="Genomic_DNA"/>
</dbReference>
<evidence type="ECO:0000256" key="9">
    <source>
        <dbReference type="ARBA" id="ARBA00023004"/>
    </source>
</evidence>
<name>W1YU14_9ZZZZ</name>
<dbReference type="GO" id="GO:0005886">
    <property type="term" value="C:plasma membrane"/>
    <property type="evidence" value="ECO:0007669"/>
    <property type="project" value="UniProtKB-SubCell"/>
</dbReference>
<keyword evidence="5" id="KW-0812">Transmembrane</keyword>
<evidence type="ECO:0000256" key="5">
    <source>
        <dbReference type="ARBA" id="ARBA00022692"/>
    </source>
</evidence>
<keyword evidence="7" id="KW-0249">Electron transport</keyword>
<evidence type="ECO:0000256" key="7">
    <source>
        <dbReference type="ARBA" id="ARBA00022982"/>
    </source>
</evidence>
<gene>
    <name evidence="11" type="ORF">Q604_UNBC01319G0001</name>
</gene>
<sequence>WRRMTRFGAITMVIAGVLCMFSGHFQGQLVVKEQPAKMAAAEMLCETAQGAGFTIAAFGSCEDGSASHVVTIP</sequence>